<dbReference type="PANTHER" id="PTHR11066">
    <property type="entry name" value="ACYL-COA THIOESTERASE"/>
    <property type="match status" value="1"/>
</dbReference>
<proteinExistence type="inferred from homology"/>
<dbReference type="InterPro" id="IPR003703">
    <property type="entry name" value="Acyl_CoA_thio"/>
</dbReference>
<evidence type="ECO:0000313" key="7">
    <source>
        <dbReference type="Proteomes" id="UP000522262"/>
    </source>
</evidence>
<dbReference type="CDD" id="cd03444">
    <property type="entry name" value="Thioesterase_II_repeat1"/>
    <property type="match status" value="1"/>
</dbReference>
<dbReference type="CDD" id="cd00067">
    <property type="entry name" value="GAL4"/>
    <property type="match status" value="1"/>
</dbReference>
<name>A0A8H5MIT9_9HYPO</name>
<dbReference type="PANTHER" id="PTHR11066:SF34">
    <property type="entry name" value="ACYL-COENZYME A THIOESTERASE 8"/>
    <property type="match status" value="1"/>
</dbReference>
<evidence type="ECO:0000256" key="3">
    <source>
        <dbReference type="ARBA" id="ARBA00023242"/>
    </source>
</evidence>
<gene>
    <name evidence="6" type="ORF">FMEXI_12842</name>
</gene>
<accession>A0A8H5MIT9</accession>
<dbReference type="GO" id="GO:0009062">
    <property type="term" value="P:fatty acid catabolic process"/>
    <property type="evidence" value="ECO:0007669"/>
    <property type="project" value="TreeGrafter"/>
</dbReference>
<protein>
    <recommendedName>
        <fullName evidence="5">Zn(2)-C6 fungal-type domain-containing protein</fullName>
    </recommendedName>
</protein>
<dbReference type="InterPro" id="IPR029069">
    <property type="entry name" value="HotDog_dom_sf"/>
</dbReference>
<dbReference type="PROSITE" id="PS50048">
    <property type="entry name" value="ZN2_CY6_FUNGAL_2"/>
    <property type="match status" value="1"/>
</dbReference>
<dbReference type="SUPFAM" id="SSF54637">
    <property type="entry name" value="Thioesterase/thiol ester dehydrase-isomerase"/>
    <property type="match status" value="2"/>
</dbReference>
<dbReference type="SUPFAM" id="SSF57701">
    <property type="entry name" value="Zn2/Cys6 DNA-binding domain"/>
    <property type="match status" value="1"/>
</dbReference>
<keyword evidence="7" id="KW-1185">Reference proteome</keyword>
<keyword evidence="2" id="KW-0378">Hydrolase</keyword>
<feature type="domain" description="Zn(2)-C6 fungal-type" evidence="5">
    <location>
        <begin position="293"/>
        <end position="323"/>
    </location>
</feature>
<dbReference type="InterPro" id="IPR001138">
    <property type="entry name" value="Zn2Cys6_DnaBD"/>
</dbReference>
<keyword evidence="3" id="KW-0539">Nucleus</keyword>
<evidence type="ECO:0000256" key="1">
    <source>
        <dbReference type="ARBA" id="ARBA00006538"/>
    </source>
</evidence>
<dbReference type="Pfam" id="PF11951">
    <property type="entry name" value="Fungal_trans_2"/>
    <property type="match status" value="1"/>
</dbReference>
<dbReference type="Pfam" id="PF00172">
    <property type="entry name" value="Zn_clus"/>
    <property type="match status" value="1"/>
</dbReference>
<dbReference type="InterPro" id="IPR042171">
    <property type="entry name" value="Acyl-CoA_hotdog"/>
</dbReference>
<dbReference type="InterPro" id="IPR049449">
    <property type="entry name" value="TesB_ACOT8-like_N"/>
</dbReference>
<organism evidence="6 7">
    <name type="scientific">Fusarium mexicanum</name>
    <dbReference type="NCBI Taxonomy" id="751941"/>
    <lineage>
        <taxon>Eukaryota</taxon>
        <taxon>Fungi</taxon>
        <taxon>Dikarya</taxon>
        <taxon>Ascomycota</taxon>
        <taxon>Pezizomycotina</taxon>
        <taxon>Sordariomycetes</taxon>
        <taxon>Hypocreomycetidae</taxon>
        <taxon>Hypocreales</taxon>
        <taxon>Nectriaceae</taxon>
        <taxon>Fusarium</taxon>
        <taxon>Fusarium fujikuroi species complex</taxon>
    </lineage>
</organism>
<dbReference type="GO" id="GO:0047617">
    <property type="term" value="F:fatty acyl-CoA hydrolase activity"/>
    <property type="evidence" value="ECO:0007669"/>
    <property type="project" value="InterPro"/>
</dbReference>
<dbReference type="GO" id="GO:0000981">
    <property type="term" value="F:DNA-binding transcription factor activity, RNA polymerase II-specific"/>
    <property type="evidence" value="ECO:0007669"/>
    <property type="project" value="InterPro"/>
</dbReference>
<dbReference type="Gene3D" id="4.10.240.10">
    <property type="entry name" value="Zn(2)-C6 fungal-type DNA-binding domain"/>
    <property type="match status" value="1"/>
</dbReference>
<evidence type="ECO:0000259" key="5">
    <source>
        <dbReference type="PROSITE" id="PS50048"/>
    </source>
</evidence>
<feature type="region of interest" description="Disordered" evidence="4">
    <location>
        <begin position="388"/>
        <end position="466"/>
    </location>
</feature>
<comment type="similarity">
    <text evidence="1">Belongs to the C/M/P thioester hydrolase family.</text>
</comment>
<dbReference type="Gene3D" id="2.40.160.210">
    <property type="entry name" value="Acyl-CoA thioesterase, double hotdog domain"/>
    <property type="match status" value="1"/>
</dbReference>
<dbReference type="AlphaFoldDB" id="A0A8H5MIT9"/>
<dbReference type="Proteomes" id="UP000522262">
    <property type="component" value="Unassembled WGS sequence"/>
</dbReference>
<dbReference type="InterPro" id="IPR025652">
    <property type="entry name" value="TesB_C"/>
</dbReference>
<dbReference type="EMBL" id="JAAOAM010000392">
    <property type="protein sequence ID" value="KAF5531696.1"/>
    <property type="molecule type" value="Genomic_DNA"/>
</dbReference>
<dbReference type="SMART" id="SM00066">
    <property type="entry name" value="GAL4"/>
    <property type="match status" value="1"/>
</dbReference>
<evidence type="ECO:0000313" key="6">
    <source>
        <dbReference type="EMBL" id="KAF5531696.1"/>
    </source>
</evidence>
<dbReference type="InterPro" id="IPR021858">
    <property type="entry name" value="Fun_TF"/>
</dbReference>
<feature type="compositionally biased region" description="Polar residues" evidence="4">
    <location>
        <begin position="412"/>
        <end position="429"/>
    </location>
</feature>
<dbReference type="InterPro" id="IPR036864">
    <property type="entry name" value="Zn2-C6_fun-type_DNA-bd_sf"/>
</dbReference>
<dbReference type="GO" id="GO:0008270">
    <property type="term" value="F:zinc ion binding"/>
    <property type="evidence" value="ECO:0007669"/>
    <property type="project" value="InterPro"/>
</dbReference>
<dbReference type="Pfam" id="PF13622">
    <property type="entry name" value="4HBT_3"/>
    <property type="match status" value="1"/>
</dbReference>
<sequence length="767" mass="85791">MDRDNGGLALTTALQPSRISPQIFSVGPSRDLSPVYGGLLMGQAVSAAATDVGERQCHSVQATFTRRAQPQDTTYFNVTQDLGGNNFTIRHVNATQSNRGIFSAKVSFRKPRSEFEHQQLQKIPPIPKEIETITQEGQHPRPTPAGIDVRWSRSVVDPSGTMELWMRSIESLGDDPTLHTAALLYASDYPILEAGLSTHGLSWQSTGLFTASLNHSAWFLRPPNFSEWHLFRIDSPAAAGGTALGRATCFDRQGNMVATFVQEAKFDLLTLVNDDKPPHVSNIYPAIYQAWIRCRACRHQHRKCDEQRPACSSCRIRGVECDYQRPLKWTGLRNSETFSQQNPTALCTSTSSSVIECAVSPPVLPLQLEFEVADWLLAHTSERSIDADLDIDPPGLQSRNHPSPIAHHQDDSTVQEQSNSSSAGLQTVNGDLWDDNNDSGIGFSEQPLTKPTETSETTAESSSLDNSETGIITSTVLGNLFSHAFESSNDEITFTYYLNRTSSVLMVDLKSIETHMTYALHLIQHLGYLTQPPRSVLMRTLIYRFAMVDVMLAFIQSRHPQASPDFFMYQNNVDQLIGAEEPSFREMHGCHQRVLSFLAKIAILSAYIAKSGSRPSEIQVKGYDLETEMRHWGRIYYGGMAAESSDPPIGRSRERLNSRADLEVVCECFYWTAHILLLRRVFLDDTKSTRVQLIRKRLFRLMDSLVSGCGPDSSLPFPFYIAACEATVTCDQDWVRKKHGEMLAAYRDPAREVLMTSVERIWAKSEP</sequence>
<feature type="compositionally biased region" description="Low complexity" evidence="4">
    <location>
        <begin position="452"/>
        <end position="463"/>
    </location>
</feature>
<dbReference type="Pfam" id="PF02551">
    <property type="entry name" value="Acyl_CoA_thio"/>
    <property type="match status" value="1"/>
</dbReference>
<comment type="caution">
    <text evidence="6">The sequence shown here is derived from an EMBL/GenBank/DDBJ whole genome shotgun (WGS) entry which is preliminary data.</text>
</comment>
<evidence type="ECO:0000256" key="4">
    <source>
        <dbReference type="SAM" id="MobiDB-lite"/>
    </source>
</evidence>
<reference evidence="6 7" key="1">
    <citation type="submission" date="2020-05" db="EMBL/GenBank/DDBJ databases">
        <title>Identification and distribution of gene clusters putatively required for synthesis of sphingolipid metabolism inhibitors in phylogenetically diverse species of the filamentous fungus Fusarium.</title>
        <authorList>
            <person name="Kim H.-S."/>
            <person name="Busman M."/>
            <person name="Brown D.W."/>
            <person name="Divon H."/>
            <person name="Uhlig S."/>
            <person name="Proctor R.H."/>
        </authorList>
    </citation>
    <scope>NUCLEOTIDE SEQUENCE [LARGE SCALE GENOMIC DNA]</scope>
    <source>
        <strain evidence="6 7">NRRL 53147</strain>
    </source>
</reference>
<evidence type="ECO:0000256" key="2">
    <source>
        <dbReference type="ARBA" id="ARBA00022801"/>
    </source>
</evidence>
<dbReference type="GO" id="GO:0006637">
    <property type="term" value="P:acyl-CoA metabolic process"/>
    <property type="evidence" value="ECO:0007669"/>
    <property type="project" value="InterPro"/>
</dbReference>